<evidence type="ECO:0000313" key="2">
    <source>
        <dbReference type="Proteomes" id="UP001153712"/>
    </source>
</evidence>
<protein>
    <submittedName>
        <fullName evidence="1">Uncharacterized protein</fullName>
    </submittedName>
</protein>
<proteinExistence type="predicted"/>
<gene>
    <name evidence="1" type="ORF">PHYEVI_LOCUS258</name>
</gene>
<name>A0A9N9XH73_PHYSR</name>
<sequence length="108" mass="12243">MAEFTLDLNNSMDMKVAEFKNDPEKMKIVNDFLGELFEKAQKEAERRNSKQKGKLEVLGFQNGSKKIGVWSNRAKTSARTFASRIFTTICNCTNSVKTSLITRTNSNN</sequence>
<dbReference type="OrthoDB" id="7784285at2759"/>
<dbReference type="AlphaFoldDB" id="A0A9N9XH73"/>
<evidence type="ECO:0000313" key="1">
    <source>
        <dbReference type="EMBL" id="CAG9853787.1"/>
    </source>
</evidence>
<dbReference type="Proteomes" id="UP001153712">
    <property type="component" value="Chromosome 1"/>
</dbReference>
<accession>A0A9N9XH73</accession>
<dbReference type="EMBL" id="OU900094">
    <property type="protein sequence ID" value="CAG9853787.1"/>
    <property type="molecule type" value="Genomic_DNA"/>
</dbReference>
<keyword evidence="2" id="KW-1185">Reference proteome</keyword>
<reference evidence="1" key="1">
    <citation type="submission" date="2022-01" db="EMBL/GenBank/DDBJ databases">
        <authorList>
            <person name="King R."/>
        </authorList>
    </citation>
    <scope>NUCLEOTIDE SEQUENCE</scope>
</reference>
<organism evidence="1 2">
    <name type="scientific">Phyllotreta striolata</name>
    <name type="common">Striped flea beetle</name>
    <name type="synonym">Crioceris striolata</name>
    <dbReference type="NCBI Taxonomy" id="444603"/>
    <lineage>
        <taxon>Eukaryota</taxon>
        <taxon>Metazoa</taxon>
        <taxon>Ecdysozoa</taxon>
        <taxon>Arthropoda</taxon>
        <taxon>Hexapoda</taxon>
        <taxon>Insecta</taxon>
        <taxon>Pterygota</taxon>
        <taxon>Neoptera</taxon>
        <taxon>Endopterygota</taxon>
        <taxon>Coleoptera</taxon>
        <taxon>Polyphaga</taxon>
        <taxon>Cucujiformia</taxon>
        <taxon>Chrysomeloidea</taxon>
        <taxon>Chrysomelidae</taxon>
        <taxon>Galerucinae</taxon>
        <taxon>Alticini</taxon>
        <taxon>Phyllotreta</taxon>
    </lineage>
</organism>